<dbReference type="CDD" id="cd06257">
    <property type="entry name" value="DnaJ"/>
    <property type="match status" value="1"/>
</dbReference>
<evidence type="ECO:0000256" key="10">
    <source>
        <dbReference type="SAM" id="MobiDB-lite"/>
    </source>
</evidence>
<evidence type="ECO:0000256" key="5">
    <source>
        <dbReference type="ARBA" id="ARBA00022927"/>
    </source>
</evidence>
<dbReference type="Gene3D" id="1.10.287.110">
    <property type="entry name" value="DnaJ domain"/>
    <property type="match status" value="1"/>
</dbReference>
<keyword evidence="9" id="KW-0175">Coiled coil</keyword>
<dbReference type="PRINTS" id="PR00625">
    <property type="entry name" value="JDOMAIN"/>
</dbReference>
<evidence type="ECO:0000313" key="13">
    <source>
        <dbReference type="EMBL" id="RSH92659.1"/>
    </source>
</evidence>
<dbReference type="GO" id="GO:0003723">
    <property type="term" value="F:RNA binding"/>
    <property type="evidence" value="ECO:0007669"/>
    <property type="project" value="TreeGrafter"/>
</dbReference>
<dbReference type="PANTHER" id="PTHR24075:SF0">
    <property type="entry name" value="TRANSLOCATION PROTEIN SEC63 HOMOLOG"/>
    <property type="match status" value="1"/>
</dbReference>
<evidence type="ECO:0000256" key="3">
    <source>
        <dbReference type="ARBA" id="ARBA00022692"/>
    </source>
</evidence>
<name>A0A427YNM4_9TREE</name>
<dbReference type="STRING" id="1890683.A0A427YNM4"/>
<dbReference type="GO" id="GO:0006620">
    <property type="term" value="P:post-translational protein targeting to endoplasmic reticulum membrane"/>
    <property type="evidence" value="ECO:0007669"/>
    <property type="project" value="TreeGrafter"/>
</dbReference>
<evidence type="ECO:0000259" key="12">
    <source>
        <dbReference type="PROSITE" id="PS50076"/>
    </source>
</evidence>
<feature type="compositionally biased region" description="Acidic residues" evidence="10">
    <location>
        <begin position="662"/>
        <end position="683"/>
    </location>
</feature>
<feature type="region of interest" description="Disordered" evidence="10">
    <location>
        <begin position="660"/>
        <end position="743"/>
    </location>
</feature>
<dbReference type="Gene3D" id="1.10.3380.10">
    <property type="entry name" value="Sec63 N-terminal domain-like domain"/>
    <property type="match status" value="1"/>
</dbReference>
<dbReference type="OrthoDB" id="1734229at2759"/>
<evidence type="ECO:0000313" key="14">
    <source>
        <dbReference type="Proteomes" id="UP000279259"/>
    </source>
</evidence>
<dbReference type="GO" id="GO:0031207">
    <property type="term" value="C:Sec62/Sec63 complex"/>
    <property type="evidence" value="ECO:0007669"/>
    <property type="project" value="TreeGrafter"/>
</dbReference>
<evidence type="ECO:0000256" key="7">
    <source>
        <dbReference type="ARBA" id="ARBA00023136"/>
    </source>
</evidence>
<evidence type="ECO:0000256" key="6">
    <source>
        <dbReference type="ARBA" id="ARBA00022989"/>
    </source>
</evidence>
<dbReference type="FunFam" id="1.10.287.110:FF:000039">
    <property type="entry name" value="Protein translocation complex component (Npl1)"/>
    <property type="match status" value="1"/>
</dbReference>
<dbReference type="Gene3D" id="2.60.40.150">
    <property type="entry name" value="C2 domain"/>
    <property type="match status" value="1"/>
</dbReference>
<accession>A0A427YNM4</accession>
<keyword evidence="3 11" id="KW-0812">Transmembrane</keyword>
<dbReference type="SUPFAM" id="SSF81296">
    <property type="entry name" value="E set domains"/>
    <property type="match status" value="1"/>
</dbReference>
<dbReference type="EMBL" id="RSCD01000005">
    <property type="protein sequence ID" value="RSH92659.1"/>
    <property type="molecule type" value="Genomic_DNA"/>
</dbReference>
<feature type="compositionally biased region" description="Basic and acidic residues" evidence="10">
    <location>
        <begin position="726"/>
        <end position="735"/>
    </location>
</feature>
<dbReference type="SUPFAM" id="SSF158702">
    <property type="entry name" value="Sec63 N-terminal domain-like"/>
    <property type="match status" value="1"/>
</dbReference>
<dbReference type="SMART" id="SM00973">
    <property type="entry name" value="Sec63"/>
    <property type="match status" value="1"/>
</dbReference>
<dbReference type="GO" id="GO:0008320">
    <property type="term" value="F:protein transmembrane transporter activity"/>
    <property type="evidence" value="ECO:0007669"/>
    <property type="project" value="TreeGrafter"/>
</dbReference>
<proteinExistence type="predicted"/>
<dbReference type="Pfam" id="PF00226">
    <property type="entry name" value="DnaJ"/>
    <property type="match status" value="1"/>
</dbReference>
<gene>
    <name evidence="13" type="primary">SEC63</name>
    <name evidence="13" type="ORF">EHS25_008104</name>
</gene>
<comment type="caution">
    <text evidence="13">The sequence shown here is derived from an EMBL/GenBank/DDBJ whole genome shotgun (WGS) entry which is preliminary data.</text>
</comment>
<dbReference type="Proteomes" id="UP000279259">
    <property type="component" value="Unassembled WGS sequence"/>
</dbReference>
<dbReference type="GO" id="GO:0006614">
    <property type="term" value="P:SRP-dependent cotranslational protein targeting to membrane"/>
    <property type="evidence" value="ECO:0007669"/>
    <property type="project" value="TreeGrafter"/>
</dbReference>
<feature type="region of interest" description="Disordered" evidence="10">
    <location>
        <begin position="546"/>
        <end position="566"/>
    </location>
</feature>
<feature type="compositionally biased region" description="Acidic residues" evidence="10">
    <location>
        <begin position="706"/>
        <end position="725"/>
    </location>
</feature>
<keyword evidence="14" id="KW-1185">Reference proteome</keyword>
<feature type="compositionally biased region" description="Basic and acidic residues" evidence="10">
    <location>
        <begin position="486"/>
        <end position="497"/>
    </location>
</feature>
<evidence type="ECO:0000256" key="2">
    <source>
        <dbReference type="ARBA" id="ARBA00022448"/>
    </source>
</evidence>
<dbReference type="PROSITE" id="PS50076">
    <property type="entry name" value="DNAJ_2"/>
    <property type="match status" value="1"/>
</dbReference>
<protein>
    <submittedName>
        <fullName evidence="13">Secretory subunit</fullName>
    </submittedName>
</protein>
<dbReference type="InterPro" id="IPR014756">
    <property type="entry name" value="Ig_E-set"/>
</dbReference>
<feature type="transmembrane region" description="Helical" evidence="11">
    <location>
        <begin position="198"/>
        <end position="221"/>
    </location>
</feature>
<keyword evidence="8" id="KW-0143">Chaperone</keyword>
<dbReference type="SUPFAM" id="SSF46565">
    <property type="entry name" value="Chaperone J-domain"/>
    <property type="match status" value="1"/>
</dbReference>
<dbReference type="InterPro" id="IPR036869">
    <property type="entry name" value="J_dom_sf"/>
</dbReference>
<evidence type="ECO:0000256" key="11">
    <source>
        <dbReference type="SAM" id="Phobius"/>
    </source>
</evidence>
<feature type="coiled-coil region" evidence="9">
    <location>
        <begin position="271"/>
        <end position="302"/>
    </location>
</feature>
<evidence type="ECO:0000256" key="4">
    <source>
        <dbReference type="ARBA" id="ARBA00022824"/>
    </source>
</evidence>
<sequence length="743" mass="82347">MPGIAYDESGSLAGYFGVTFLAVALIPATWIVFRPAQKETIEPLCQCSDCRTSRGHIAHRKSSAHRRRFAKRIVPLLAAWALFFYLCYGVATAPRAPGGVVYNPFEILGLSDSSTEKQIKKHYKKLSLQFHPDKIKLAENQTQEEADSKFVELTKAYKALTDEVTRDNLAKYGNPDGPQQREDKIAIPQWVVEGKNNIWVLGAYGLVLGGGIPYVVGRWWFSQRRHTRDGVLNPTAEHFFHTLREDTDFTNLLTILAGASELAAILNAKTRKMSKKERKDRQAKVEELEKDLEKEKENLGIEESPLMRKESKVAVSTAAARRARALLWAHLLHFETGALLREVQPILTALLNISLAHNWLATSLHCISLQPALVQALPPSVSPLAQLPGISPEQGFEQQVTNSAEGKRWLEKWVKADVEGCEEAKRVARSWPRLEIVSAEFKVPGEKVVPPSSVVQLICRLRYVYPTSSTTGASTTALPNGSAAHSDPKAGDVKSESAEPTESVAEVEDAVTKVTEGEETVDEKAEIKKQVEELKEKVVNGSEKAGKLEKEVGTKGKAESKSERKWAPNGYAHAPRWPLLRKPHYQLFLGDSKLDKVIVPPIKITDIPLPHADGTPDEPREYTLTFPAPPQANLYSFVIYAASDTFLGANVEHPIMLKVEEPPEDSEYEDDEDDDISEPDEDTLAGQMAMMRGGKVKPSPVRAGGDDEDEDEGEDESEYESSSDEEGPKRTRAINEDSESDSD</sequence>
<dbReference type="InterPro" id="IPR001623">
    <property type="entry name" value="DnaJ_domain"/>
</dbReference>
<comment type="subcellular location">
    <subcellularLocation>
        <location evidence="1">Endoplasmic reticulum membrane</location>
        <topology evidence="1">Multi-pass membrane protein</topology>
    </subcellularLocation>
</comment>
<keyword evidence="6 11" id="KW-1133">Transmembrane helix</keyword>
<dbReference type="SMART" id="SM00271">
    <property type="entry name" value="DnaJ"/>
    <property type="match status" value="1"/>
</dbReference>
<feature type="transmembrane region" description="Helical" evidence="11">
    <location>
        <begin position="73"/>
        <end position="91"/>
    </location>
</feature>
<evidence type="ECO:0000256" key="1">
    <source>
        <dbReference type="ARBA" id="ARBA00004477"/>
    </source>
</evidence>
<reference evidence="13 14" key="1">
    <citation type="submission" date="2018-11" db="EMBL/GenBank/DDBJ databases">
        <title>Genome sequence of Saitozyma podzolica DSM 27192.</title>
        <authorList>
            <person name="Aliyu H."/>
            <person name="Gorte O."/>
            <person name="Ochsenreither K."/>
        </authorList>
    </citation>
    <scope>NUCLEOTIDE SEQUENCE [LARGE SCALE GENOMIC DNA]</scope>
    <source>
        <strain evidence="13 14">DSM 27192</strain>
    </source>
</reference>
<keyword evidence="2" id="KW-0813">Transport</keyword>
<feature type="domain" description="J" evidence="12">
    <location>
        <begin position="103"/>
        <end position="173"/>
    </location>
</feature>
<organism evidence="13 14">
    <name type="scientific">Saitozyma podzolica</name>
    <dbReference type="NCBI Taxonomy" id="1890683"/>
    <lineage>
        <taxon>Eukaryota</taxon>
        <taxon>Fungi</taxon>
        <taxon>Dikarya</taxon>
        <taxon>Basidiomycota</taxon>
        <taxon>Agaricomycotina</taxon>
        <taxon>Tremellomycetes</taxon>
        <taxon>Tremellales</taxon>
        <taxon>Trimorphomycetaceae</taxon>
        <taxon>Saitozyma</taxon>
    </lineage>
</organism>
<dbReference type="Pfam" id="PF02889">
    <property type="entry name" value="Sec63"/>
    <property type="match status" value="1"/>
</dbReference>
<dbReference type="InterPro" id="IPR004179">
    <property type="entry name" value="Sec63-dom"/>
</dbReference>
<evidence type="ECO:0000256" key="8">
    <source>
        <dbReference type="ARBA" id="ARBA00023186"/>
    </source>
</evidence>
<keyword evidence="5" id="KW-0653">Protein transport</keyword>
<dbReference type="InterPro" id="IPR035892">
    <property type="entry name" value="C2_domain_sf"/>
</dbReference>
<feature type="region of interest" description="Disordered" evidence="10">
    <location>
        <begin position="470"/>
        <end position="507"/>
    </location>
</feature>
<keyword evidence="4" id="KW-0256">Endoplasmic reticulum</keyword>
<keyword evidence="7 11" id="KW-0472">Membrane</keyword>
<evidence type="ECO:0000256" key="9">
    <source>
        <dbReference type="SAM" id="Coils"/>
    </source>
</evidence>
<dbReference type="AlphaFoldDB" id="A0A427YNM4"/>
<feature type="transmembrane region" description="Helical" evidence="11">
    <location>
        <begin position="12"/>
        <end position="33"/>
    </location>
</feature>
<dbReference type="PANTHER" id="PTHR24075">
    <property type="entry name" value="SEC63 DOMAIN-CONTAINING"/>
    <property type="match status" value="1"/>
</dbReference>